<accession>A0A2U0SBB6</accession>
<proteinExistence type="predicted"/>
<evidence type="ECO:0000259" key="1">
    <source>
        <dbReference type="Pfam" id="PF07045"/>
    </source>
</evidence>
<dbReference type="PANTHER" id="PTHR41521">
    <property type="match status" value="1"/>
</dbReference>
<keyword evidence="3" id="KW-1185">Reference proteome</keyword>
<protein>
    <recommendedName>
        <fullName evidence="1">DUF1330 domain-containing protein</fullName>
    </recommendedName>
</protein>
<evidence type="ECO:0000313" key="2">
    <source>
        <dbReference type="EMBL" id="PVX28639.1"/>
    </source>
</evidence>
<gene>
    <name evidence="2" type="ORF">DD559_04245</name>
</gene>
<evidence type="ECO:0000313" key="3">
    <source>
        <dbReference type="Proteomes" id="UP000245890"/>
    </source>
</evidence>
<dbReference type="AlphaFoldDB" id="A0A2U0SBB6"/>
<dbReference type="Gene3D" id="3.30.70.100">
    <property type="match status" value="1"/>
</dbReference>
<dbReference type="InterPro" id="IPR010753">
    <property type="entry name" value="DUF1330"/>
</dbReference>
<feature type="domain" description="DUF1330" evidence="1">
    <location>
        <begin position="3"/>
        <end position="96"/>
    </location>
</feature>
<reference evidence="2 3" key="1">
    <citation type="submission" date="2018-05" db="EMBL/GenBank/DDBJ databases">
        <title>Description of Sphingomonas pokkalii sp nov, isolated from the rhizosphere of saline tolerant pokkali rice and its draft genome analysis.</title>
        <authorList>
            <person name="Menon R."/>
            <person name="Kumari S."/>
            <person name="Rameshkumar N."/>
        </authorList>
    </citation>
    <scope>NUCLEOTIDE SEQUENCE [LARGE SCALE GENOMIC DNA]</scope>
    <source>
        <strain evidence="2 3">L3B27</strain>
    </source>
</reference>
<sequence length="99" mass="11383">MSAHMIAMLYAEDFSWIGEYSANVPQIVRKYGGDYDFVSAGIIERPEGEMPIPTGIGTFIFPSREAIRDFLNSEEYRPYVELRNRHSKTEILIFDGRSD</sequence>
<dbReference type="Proteomes" id="UP000245890">
    <property type="component" value="Unassembled WGS sequence"/>
</dbReference>
<dbReference type="Pfam" id="PF07045">
    <property type="entry name" value="DUF1330"/>
    <property type="match status" value="1"/>
</dbReference>
<name>A0A2U0SBB6_9SPHN</name>
<organism evidence="2 3">
    <name type="scientific">Sphingomonas pokkalii</name>
    <dbReference type="NCBI Taxonomy" id="2175090"/>
    <lineage>
        <taxon>Bacteria</taxon>
        <taxon>Pseudomonadati</taxon>
        <taxon>Pseudomonadota</taxon>
        <taxon>Alphaproteobacteria</taxon>
        <taxon>Sphingomonadales</taxon>
        <taxon>Sphingomonadaceae</taxon>
        <taxon>Sphingomonas</taxon>
    </lineage>
</organism>
<dbReference type="InterPro" id="IPR011008">
    <property type="entry name" value="Dimeric_a/b-barrel"/>
</dbReference>
<dbReference type="RefSeq" id="WP_116468087.1">
    <property type="nucleotide sequence ID" value="NZ_QENQ01000001.1"/>
</dbReference>
<dbReference type="EMBL" id="QENQ01000001">
    <property type="protein sequence ID" value="PVX28639.1"/>
    <property type="molecule type" value="Genomic_DNA"/>
</dbReference>
<dbReference type="PANTHER" id="PTHR41521:SF4">
    <property type="entry name" value="BLR0684 PROTEIN"/>
    <property type="match status" value="1"/>
</dbReference>
<dbReference type="SUPFAM" id="SSF54909">
    <property type="entry name" value="Dimeric alpha+beta barrel"/>
    <property type="match status" value="1"/>
</dbReference>
<dbReference type="OrthoDB" id="9806380at2"/>
<comment type="caution">
    <text evidence="2">The sequence shown here is derived from an EMBL/GenBank/DDBJ whole genome shotgun (WGS) entry which is preliminary data.</text>
</comment>